<evidence type="ECO:0000313" key="3">
    <source>
        <dbReference type="EMBL" id="CAF4774194.1"/>
    </source>
</evidence>
<evidence type="ECO:0000313" key="2">
    <source>
        <dbReference type="EMBL" id="CAF4702011.1"/>
    </source>
</evidence>
<dbReference type="EMBL" id="CAJOBI010102533">
    <property type="protein sequence ID" value="CAF4595133.1"/>
    <property type="molecule type" value="Genomic_DNA"/>
</dbReference>
<dbReference type="InterPro" id="IPR026302">
    <property type="entry name" value="NEDD4-bd_p2"/>
</dbReference>
<organism evidence="3 4">
    <name type="scientific">Rotaria magnacalcarata</name>
    <dbReference type="NCBI Taxonomy" id="392030"/>
    <lineage>
        <taxon>Eukaryota</taxon>
        <taxon>Metazoa</taxon>
        <taxon>Spiralia</taxon>
        <taxon>Gnathifera</taxon>
        <taxon>Rotifera</taxon>
        <taxon>Eurotatoria</taxon>
        <taxon>Bdelloidea</taxon>
        <taxon>Philodinida</taxon>
        <taxon>Philodinidae</taxon>
        <taxon>Rotaria</taxon>
    </lineage>
</organism>
<dbReference type="InterPro" id="IPR027417">
    <property type="entry name" value="P-loop_NTPase"/>
</dbReference>
<gene>
    <name evidence="2" type="ORF">BYL167_LOCUS44133</name>
    <name evidence="3" type="ORF">GIL414_LOCUS46070</name>
    <name evidence="1" type="ORF">SMN809_LOCUS38842</name>
</gene>
<evidence type="ECO:0000313" key="1">
    <source>
        <dbReference type="EMBL" id="CAF4595133.1"/>
    </source>
</evidence>
<accession>A0A8S3AZK7</accession>
<dbReference type="AlphaFoldDB" id="A0A8S3AZK7"/>
<dbReference type="EMBL" id="CAJOBJ010143630">
    <property type="protein sequence ID" value="CAF4774194.1"/>
    <property type="molecule type" value="Genomic_DNA"/>
</dbReference>
<comment type="caution">
    <text evidence="3">The sequence shown here is derived from an EMBL/GenBank/DDBJ whole genome shotgun (WGS) entry which is preliminary data.</text>
</comment>
<sequence>LDSLKRNISPVIIDNTNTQAWEMKPYIAMVRVQC</sequence>
<evidence type="ECO:0000313" key="4">
    <source>
        <dbReference type="Proteomes" id="UP000681720"/>
    </source>
</evidence>
<reference evidence="3" key="1">
    <citation type="submission" date="2021-02" db="EMBL/GenBank/DDBJ databases">
        <authorList>
            <person name="Nowell W R."/>
        </authorList>
    </citation>
    <scope>NUCLEOTIDE SEQUENCE</scope>
</reference>
<dbReference type="Gene3D" id="3.40.50.300">
    <property type="entry name" value="P-loop containing nucleotide triphosphate hydrolases"/>
    <property type="match status" value="1"/>
</dbReference>
<dbReference type="PANTHER" id="PTHR13308:SF40">
    <property type="entry name" value="NEDD4-BINDING PROTEIN 2-LIKE 1"/>
    <property type="match status" value="1"/>
</dbReference>
<dbReference type="Proteomes" id="UP000681720">
    <property type="component" value="Unassembled WGS sequence"/>
</dbReference>
<dbReference type="EMBL" id="CAJOBH010119138">
    <property type="protein sequence ID" value="CAF4702011.1"/>
    <property type="molecule type" value="Genomic_DNA"/>
</dbReference>
<name>A0A8S3AZK7_9BILA</name>
<protein>
    <submittedName>
        <fullName evidence="3">Uncharacterized protein</fullName>
    </submittedName>
</protein>
<dbReference type="Proteomes" id="UP000676336">
    <property type="component" value="Unassembled WGS sequence"/>
</dbReference>
<dbReference type="PANTHER" id="PTHR13308">
    <property type="entry name" value="NEDD4-BINDING PROTEIN 2-LIKE 1"/>
    <property type="match status" value="1"/>
</dbReference>
<dbReference type="Proteomes" id="UP000681967">
    <property type="component" value="Unassembled WGS sequence"/>
</dbReference>
<feature type="non-terminal residue" evidence="3">
    <location>
        <position position="1"/>
    </location>
</feature>
<proteinExistence type="predicted"/>